<keyword evidence="2" id="KW-1185">Reference proteome</keyword>
<dbReference type="EMBL" id="CYKH01001853">
    <property type="protein sequence ID" value="CUG90657.1"/>
    <property type="molecule type" value="Genomic_DNA"/>
</dbReference>
<proteinExistence type="predicted"/>
<gene>
    <name evidence="1" type="ORF">BSAL_28185</name>
</gene>
<evidence type="ECO:0000313" key="1">
    <source>
        <dbReference type="EMBL" id="CUG90657.1"/>
    </source>
</evidence>
<sequence>MTPITFEQQEAEVEQRFAPAVDQSIVPHESEDDMVENEPLHEEAQEEDLMLLNLGDLHEGNFWDERGRAVEGSVEHAMMRGDND</sequence>
<organism evidence="1 2">
    <name type="scientific">Bodo saltans</name>
    <name type="common">Flagellated protozoan</name>
    <dbReference type="NCBI Taxonomy" id="75058"/>
    <lineage>
        <taxon>Eukaryota</taxon>
        <taxon>Discoba</taxon>
        <taxon>Euglenozoa</taxon>
        <taxon>Kinetoplastea</taxon>
        <taxon>Metakinetoplastina</taxon>
        <taxon>Eubodonida</taxon>
        <taxon>Bodonidae</taxon>
        <taxon>Bodo</taxon>
    </lineage>
</organism>
<name>A0A0S4JMN5_BODSA</name>
<reference evidence="2" key="1">
    <citation type="submission" date="2015-09" db="EMBL/GenBank/DDBJ databases">
        <authorList>
            <consortium name="Pathogen Informatics"/>
        </authorList>
    </citation>
    <scope>NUCLEOTIDE SEQUENCE [LARGE SCALE GENOMIC DNA]</scope>
    <source>
        <strain evidence="2">Lake Konstanz</strain>
    </source>
</reference>
<accession>A0A0S4JMN5</accession>
<feature type="non-terminal residue" evidence="1">
    <location>
        <position position="84"/>
    </location>
</feature>
<dbReference type="Proteomes" id="UP000051952">
    <property type="component" value="Unassembled WGS sequence"/>
</dbReference>
<dbReference type="VEuPathDB" id="TriTrypDB:BSAL_28185"/>
<evidence type="ECO:0000313" key="2">
    <source>
        <dbReference type="Proteomes" id="UP000051952"/>
    </source>
</evidence>
<protein>
    <submittedName>
        <fullName evidence="1">Uncharacterized protein</fullName>
    </submittedName>
</protein>
<dbReference type="AlphaFoldDB" id="A0A0S4JMN5"/>